<keyword evidence="2" id="KW-0677">Repeat</keyword>
<dbReference type="InterPro" id="IPR018391">
    <property type="entry name" value="PQQ_b-propeller_rpt"/>
</dbReference>
<accession>A0A831JQL0</accession>
<dbReference type="InterPro" id="IPR011047">
    <property type="entry name" value="Quinoprotein_ADH-like_sf"/>
</dbReference>
<dbReference type="InterPro" id="IPR002372">
    <property type="entry name" value="PQQ_rpt_dom"/>
</dbReference>
<dbReference type="SUPFAM" id="SSF50998">
    <property type="entry name" value="Quinoprotein alcohol dehydrogenase-like"/>
    <property type="match status" value="2"/>
</dbReference>
<reference evidence="7" key="1">
    <citation type="journal article" date="2020" name="mSystems">
        <title>Genome- and Community-Level Interaction Insights into Carbon Utilization and Element Cycling Functions of Hydrothermarchaeota in Hydrothermal Sediment.</title>
        <authorList>
            <person name="Zhou Z."/>
            <person name="Liu Y."/>
            <person name="Xu W."/>
            <person name="Pan J."/>
            <person name="Luo Z.H."/>
            <person name="Li M."/>
        </authorList>
    </citation>
    <scope>NUCLEOTIDE SEQUENCE [LARGE SCALE GENOMIC DNA]</scope>
    <source>
        <strain evidence="7">HyVt-26</strain>
    </source>
</reference>
<evidence type="ECO:0000256" key="5">
    <source>
        <dbReference type="SAM" id="MobiDB-lite"/>
    </source>
</evidence>
<dbReference type="InterPro" id="IPR015943">
    <property type="entry name" value="WD40/YVTN_repeat-like_dom_sf"/>
</dbReference>
<feature type="domain" description="Pyrrolo-quinoline quinone repeat" evidence="6">
    <location>
        <begin position="348"/>
        <end position="435"/>
    </location>
</feature>
<proteinExistence type="predicted"/>
<dbReference type="EMBL" id="DRCV01000041">
    <property type="protein sequence ID" value="HDK37557.1"/>
    <property type="molecule type" value="Genomic_DNA"/>
</dbReference>
<name>A0A831JQL0_9GAMM</name>
<feature type="repeat" description="NHL" evidence="4">
    <location>
        <begin position="948"/>
        <end position="992"/>
    </location>
</feature>
<dbReference type="SUPFAM" id="SSF63829">
    <property type="entry name" value="Calcium-dependent phosphotriesterase"/>
    <property type="match status" value="1"/>
</dbReference>
<dbReference type="Gene3D" id="2.120.10.30">
    <property type="entry name" value="TolB, C-terminal domain"/>
    <property type="match status" value="1"/>
</dbReference>
<dbReference type="PANTHER" id="PTHR10680">
    <property type="entry name" value="PEPTIDYL-GLYCINE ALPHA-AMIDATING MONOOXYGENASE"/>
    <property type="match status" value="1"/>
</dbReference>
<feature type="domain" description="Pyrrolo-quinoline quinone repeat" evidence="6">
    <location>
        <begin position="112"/>
        <end position="209"/>
    </location>
</feature>
<gene>
    <name evidence="7" type="ORF">ENG92_00875</name>
</gene>
<sequence>EYDLKDPRGQPYPLRGYGFNTASNHSMGGSFAFKEGGRMFKYSNSTWLTIGLWDGGFRPVRCEAGVHDENEYFEMQLDITLDPAKAIQGVCHRGNILRQGLLPGPAVAKLDSTAWEINLGSSISASPVVDDNRVFIGCQDGKFYAVDAGNGKILWSASMPAGIQTSAAVYDGKVYVCDTDGNVYCHIAKSGEVVWKARTNKPRNGGTAPGIACDYLFTSGTILKLADGMEIYRIGSSSNSGAAVYDGKAYDGVNGSVIDLKTTDEIASAGKHSAGMRGGHAVWPEFDTVYLDNYQGLRAVSARPSSGKDKAGKGKLETRWSHTLPKQPQNRGCAVSIGWARAYYPMADGTLLCLDAMRGNELWRCEIGENVDAPTTLADGICYVTTLKGSTVAVDAITGSVLWKHKGKSPIPGSAWISGGKVYVAAEDGTLTALKGSANPSPPDFTSGKLKPMNILIPENDNRIKLLRKAGASFKQHQSVDKLFAAEPTSVYVVDAGLKNLQGLLERKDELLKRCKSGEWIVLWNLEPAGLAVFNKLMGTNHILRPFRCEEVCKTDPSDSLVSKIHPLDLFMYNHGDFAMPARSTDAWTCVVDLKDIAPFCEIPSSKAMGQPEDATLDGDHHPLHLIDGMTEAWRRGLTMVIDEGHHTRWKMKLPRTEFLTGCAFYPGTGYNSITKIRLHFNDGEAPVELSLKPEANKQVFSFPPRKAGVIEIELAEWEQVAKRNIVSLRQVQLFAKRPYIKLKAVVPLLNIGVLVKYPIGRGGIILNQLAVPTKEQNPDNRDKRSRIMKALLGQLCMVPGQQEDSQGNLYLEVKQSQKFSRNPKGTKSVLIKKNQSKQTSNKAGKSVTESKDYIFDGTWPQTPEGIKRSGIFSAAVDSKDQIYILSRSQPDVQVYRQDGTFVRSWDIEDSSGGHHIKIDPDGNVWIADFGKHVVRKFSTAGKVLMTLGEFGVEGDDEKHFNRPSDMVILPDGDIFISDGYRNTRVIHFDSKGNYVKQWGTGGHKPGEFRLLHAIVADSKERLYIADRNNGRIQVFDTKGKLLAVWKKSISIIPYGLWMTKKDELWVCGPSSGKKDSAGKRTSIQTVLKLNPKGEILMRINLQSVKDPTETPGEVIHIHGIAADSKDNIYLGDIKNKRALKFSQKPGSKK</sequence>
<keyword evidence="1" id="KW-0732">Signal</keyword>
<organism evidence="7">
    <name type="scientific">Thiolapillus brandeum</name>
    <dbReference type="NCBI Taxonomy" id="1076588"/>
    <lineage>
        <taxon>Bacteria</taxon>
        <taxon>Pseudomonadati</taxon>
        <taxon>Pseudomonadota</taxon>
        <taxon>Gammaproteobacteria</taxon>
        <taxon>Chromatiales</taxon>
        <taxon>Sedimenticolaceae</taxon>
        <taxon>Thiolapillus</taxon>
    </lineage>
</organism>
<feature type="repeat" description="NHL" evidence="4">
    <location>
        <begin position="1000"/>
        <end position="1039"/>
    </location>
</feature>
<evidence type="ECO:0000259" key="6">
    <source>
        <dbReference type="Pfam" id="PF13360"/>
    </source>
</evidence>
<dbReference type="Gene3D" id="2.40.128.630">
    <property type="match status" value="1"/>
</dbReference>
<dbReference type="Pfam" id="PF13360">
    <property type="entry name" value="PQQ_2"/>
    <property type="match status" value="2"/>
</dbReference>
<dbReference type="Pfam" id="PF17170">
    <property type="entry name" value="DUF5128"/>
    <property type="match status" value="1"/>
</dbReference>
<dbReference type="AlphaFoldDB" id="A0A831JQL0"/>
<protein>
    <submittedName>
        <fullName evidence="7">6-bladed beta-propeller</fullName>
    </submittedName>
</protein>
<dbReference type="InterPro" id="IPR001258">
    <property type="entry name" value="NHL_repeat"/>
</dbReference>
<dbReference type="PROSITE" id="PS51125">
    <property type="entry name" value="NHL"/>
    <property type="match status" value="2"/>
</dbReference>
<keyword evidence="3" id="KW-0325">Glycoprotein</keyword>
<comment type="caution">
    <text evidence="7">The sequence shown here is derived from an EMBL/GenBank/DDBJ whole genome shotgun (WGS) entry which is preliminary data.</text>
</comment>
<evidence type="ECO:0000256" key="3">
    <source>
        <dbReference type="ARBA" id="ARBA00023180"/>
    </source>
</evidence>
<dbReference type="Proteomes" id="UP000885822">
    <property type="component" value="Unassembled WGS sequence"/>
</dbReference>
<evidence type="ECO:0000256" key="2">
    <source>
        <dbReference type="ARBA" id="ARBA00022737"/>
    </source>
</evidence>
<dbReference type="CDD" id="cd14958">
    <property type="entry name" value="NHL_PAL_like"/>
    <property type="match status" value="1"/>
</dbReference>
<dbReference type="SMART" id="SM00564">
    <property type="entry name" value="PQQ"/>
    <property type="match status" value="5"/>
</dbReference>
<dbReference type="Gene3D" id="2.130.10.10">
    <property type="entry name" value="YVTN repeat-like/Quinoprotein amine dehydrogenase"/>
    <property type="match status" value="1"/>
</dbReference>
<feature type="region of interest" description="Disordered" evidence="5">
    <location>
        <begin position="822"/>
        <end position="848"/>
    </location>
</feature>
<feature type="non-terminal residue" evidence="7">
    <location>
        <position position="1"/>
    </location>
</feature>
<evidence type="ECO:0000313" key="7">
    <source>
        <dbReference type="EMBL" id="HDK37557.1"/>
    </source>
</evidence>
<evidence type="ECO:0000256" key="1">
    <source>
        <dbReference type="ARBA" id="ARBA00022729"/>
    </source>
</evidence>
<dbReference type="InterPro" id="IPR011042">
    <property type="entry name" value="6-blade_b-propeller_TolB-like"/>
</dbReference>
<evidence type="ECO:0000256" key="4">
    <source>
        <dbReference type="PROSITE-ProRule" id="PRU00504"/>
    </source>
</evidence>
<dbReference type="PANTHER" id="PTHR10680:SF38">
    <property type="entry name" value="BLL1368 PROTEIN"/>
    <property type="match status" value="1"/>
</dbReference>